<sequence>MTRVHTPLHRNPKKICVVGAGVSGLRAAGLLLRAGFDVTVLEARDRLGGRIHQTSRLGMPIDWGASWIHARRYYNEVWDILGLAMEASKNKPEAFPSAAKMMNFFRHEVGRRAMQAEEGEAYRTMMTQIVEMWGAFMGDDCENQSLKNLWLDSGLEGDNLLMASTFKALLLKLAFPVATKATVRLECEVIRIVNNIFGAVDVEAADGFHGSFDDVIITAPLGWLKRNDHIFSPPLEPKISLAIQSLGYGNLDKIFLSKSNRGCEWTPTFPIESLFNRPEYASDANPAAWREEIISFSGLPEPFAQPVIMFFYNRILDSNFKPYYSKLPIYNDASPACKPVQFLSTDWQNDKFAGYGSFTNQPVGSGDCAHHFDALRGGMTQRGIWSAGEHTSPPGGLGTVTGAYWSGEEVATGVARRHDVTIQI</sequence>
<reference evidence="2" key="2">
    <citation type="submission" date="2023-05" db="EMBL/GenBank/DDBJ databases">
        <authorList>
            <consortium name="Lawrence Berkeley National Laboratory"/>
            <person name="Steindorff A."/>
            <person name="Hensen N."/>
            <person name="Bonometti L."/>
            <person name="Westerberg I."/>
            <person name="Brannstrom I.O."/>
            <person name="Guillou S."/>
            <person name="Cros-Aarteil S."/>
            <person name="Calhoun S."/>
            <person name="Haridas S."/>
            <person name="Kuo A."/>
            <person name="Mondo S."/>
            <person name="Pangilinan J."/>
            <person name="Riley R."/>
            <person name="Labutti K."/>
            <person name="Andreopoulos B."/>
            <person name="Lipzen A."/>
            <person name="Chen C."/>
            <person name="Yanf M."/>
            <person name="Daum C."/>
            <person name="Ng V."/>
            <person name="Clum A."/>
            <person name="Ohm R."/>
            <person name="Martin F."/>
            <person name="Silar P."/>
            <person name="Natvig D."/>
            <person name="Lalanne C."/>
            <person name="Gautier V."/>
            <person name="Ament-Velasquez S.L."/>
            <person name="Kruys A."/>
            <person name="Hutchinson M.I."/>
            <person name="Powell A.J."/>
            <person name="Barry K."/>
            <person name="Miller A.N."/>
            <person name="Grigoriev I.V."/>
            <person name="Debuchy R."/>
            <person name="Gladieux P."/>
            <person name="Thoren M.H."/>
            <person name="Johannesson H."/>
        </authorList>
    </citation>
    <scope>NUCLEOTIDE SEQUENCE</scope>
    <source>
        <strain evidence="2">PSN309</strain>
    </source>
</reference>
<reference evidence="2" key="1">
    <citation type="journal article" date="2023" name="Mol. Phylogenet. Evol.">
        <title>Genome-scale phylogeny and comparative genomics of the fungal order Sordariales.</title>
        <authorList>
            <person name="Hensen N."/>
            <person name="Bonometti L."/>
            <person name="Westerberg I."/>
            <person name="Brannstrom I.O."/>
            <person name="Guillou S."/>
            <person name="Cros-Aarteil S."/>
            <person name="Calhoun S."/>
            <person name="Haridas S."/>
            <person name="Kuo A."/>
            <person name="Mondo S."/>
            <person name="Pangilinan J."/>
            <person name="Riley R."/>
            <person name="LaButti K."/>
            <person name="Andreopoulos B."/>
            <person name="Lipzen A."/>
            <person name="Chen C."/>
            <person name="Yan M."/>
            <person name="Daum C."/>
            <person name="Ng V."/>
            <person name="Clum A."/>
            <person name="Steindorff A."/>
            <person name="Ohm R.A."/>
            <person name="Martin F."/>
            <person name="Silar P."/>
            <person name="Natvig D.O."/>
            <person name="Lalanne C."/>
            <person name="Gautier V."/>
            <person name="Ament-Velasquez S.L."/>
            <person name="Kruys A."/>
            <person name="Hutchinson M.I."/>
            <person name="Powell A.J."/>
            <person name="Barry K."/>
            <person name="Miller A.N."/>
            <person name="Grigoriev I.V."/>
            <person name="Debuchy R."/>
            <person name="Gladieux P."/>
            <person name="Hiltunen Thoren M."/>
            <person name="Johannesson H."/>
        </authorList>
    </citation>
    <scope>NUCLEOTIDE SEQUENCE</scope>
    <source>
        <strain evidence="2">PSN309</strain>
    </source>
</reference>
<dbReference type="Gene3D" id="3.50.50.60">
    <property type="entry name" value="FAD/NAD(P)-binding domain"/>
    <property type="match status" value="2"/>
</dbReference>
<evidence type="ECO:0000313" key="2">
    <source>
        <dbReference type="EMBL" id="KAK4184024.1"/>
    </source>
</evidence>
<dbReference type="Proteomes" id="UP001302126">
    <property type="component" value="Unassembled WGS sequence"/>
</dbReference>
<evidence type="ECO:0000313" key="3">
    <source>
        <dbReference type="Proteomes" id="UP001302126"/>
    </source>
</evidence>
<organism evidence="2 3">
    <name type="scientific">Podospora australis</name>
    <dbReference type="NCBI Taxonomy" id="1536484"/>
    <lineage>
        <taxon>Eukaryota</taxon>
        <taxon>Fungi</taxon>
        <taxon>Dikarya</taxon>
        <taxon>Ascomycota</taxon>
        <taxon>Pezizomycotina</taxon>
        <taxon>Sordariomycetes</taxon>
        <taxon>Sordariomycetidae</taxon>
        <taxon>Sordariales</taxon>
        <taxon>Podosporaceae</taxon>
        <taxon>Podospora</taxon>
    </lineage>
</organism>
<feature type="domain" description="Amine oxidase" evidence="1">
    <location>
        <begin position="90"/>
        <end position="257"/>
    </location>
</feature>
<dbReference type="SUPFAM" id="SSF51905">
    <property type="entry name" value="FAD/NAD(P)-binding domain"/>
    <property type="match status" value="1"/>
</dbReference>
<name>A0AAN6WL42_9PEZI</name>
<dbReference type="PANTHER" id="PTHR10742">
    <property type="entry name" value="FLAVIN MONOAMINE OXIDASE"/>
    <property type="match status" value="1"/>
</dbReference>
<dbReference type="EMBL" id="MU864509">
    <property type="protein sequence ID" value="KAK4184024.1"/>
    <property type="molecule type" value="Genomic_DNA"/>
</dbReference>
<dbReference type="Pfam" id="PF13450">
    <property type="entry name" value="NAD_binding_8"/>
    <property type="match status" value="1"/>
</dbReference>
<feature type="domain" description="Amine oxidase" evidence="1">
    <location>
        <begin position="338"/>
        <end position="414"/>
    </location>
</feature>
<dbReference type="Pfam" id="PF01593">
    <property type="entry name" value="Amino_oxidase"/>
    <property type="match status" value="2"/>
</dbReference>
<accession>A0AAN6WL42</accession>
<dbReference type="InterPro" id="IPR002937">
    <property type="entry name" value="Amino_oxidase"/>
</dbReference>
<dbReference type="AlphaFoldDB" id="A0AAN6WL42"/>
<dbReference type="InterPro" id="IPR036188">
    <property type="entry name" value="FAD/NAD-bd_sf"/>
</dbReference>
<comment type="caution">
    <text evidence="2">The sequence shown here is derived from an EMBL/GenBank/DDBJ whole genome shotgun (WGS) entry which is preliminary data.</text>
</comment>
<proteinExistence type="predicted"/>
<gene>
    <name evidence="2" type="ORF">QBC35DRAFT_525760</name>
</gene>
<protein>
    <recommendedName>
        <fullName evidence="1">Amine oxidase domain-containing protein</fullName>
    </recommendedName>
</protein>
<dbReference type="PANTHER" id="PTHR10742:SF414">
    <property type="entry name" value="CONTAINING AMINE OXIDASE, PUTATIVE (AFU_ORTHOLOGUE AFUA_3G12150)-RELATED"/>
    <property type="match status" value="1"/>
</dbReference>
<dbReference type="GO" id="GO:0016491">
    <property type="term" value="F:oxidoreductase activity"/>
    <property type="evidence" value="ECO:0007669"/>
    <property type="project" value="InterPro"/>
</dbReference>
<evidence type="ECO:0000259" key="1">
    <source>
        <dbReference type="Pfam" id="PF01593"/>
    </source>
</evidence>
<dbReference type="InterPro" id="IPR050281">
    <property type="entry name" value="Flavin_monoamine_oxidase"/>
</dbReference>
<dbReference type="PRINTS" id="PR00419">
    <property type="entry name" value="ADXRDTASE"/>
</dbReference>
<keyword evidence="3" id="KW-1185">Reference proteome</keyword>